<comment type="cofactor">
    <cofactor evidence="2">
        <name>L-ascorbate</name>
        <dbReference type="ChEBI" id="CHEBI:38290"/>
    </cofactor>
</comment>
<comment type="cofactor">
    <cofactor evidence="1">
        <name>Fe(2+)</name>
        <dbReference type="ChEBI" id="CHEBI:29033"/>
    </cofactor>
</comment>
<keyword evidence="6" id="KW-0611">Plant defense</keyword>
<dbReference type="GO" id="GO:2000022">
    <property type="term" value="P:regulation of jasmonic acid mediated signaling pathway"/>
    <property type="evidence" value="ECO:0007669"/>
    <property type="project" value="UniProtKB-ARBA"/>
</dbReference>
<dbReference type="EMBL" id="JAMRDG010000002">
    <property type="protein sequence ID" value="KAJ3687628.1"/>
    <property type="molecule type" value="Genomic_DNA"/>
</dbReference>
<name>A0AAD5Z678_9POAL</name>
<evidence type="ECO:0000313" key="13">
    <source>
        <dbReference type="Proteomes" id="UP001210211"/>
    </source>
</evidence>
<evidence type="ECO:0000256" key="8">
    <source>
        <dbReference type="ARBA" id="ARBA00023004"/>
    </source>
</evidence>
<dbReference type="Pfam" id="PF14226">
    <property type="entry name" value="DIOX_N"/>
    <property type="match status" value="1"/>
</dbReference>
<dbReference type="GO" id="GO:0120091">
    <property type="term" value="F:jasmonic acid hydrolase"/>
    <property type="evidence" value="ECO:0007669"/>
    <property type="project" value="UniProtKB-ARBA"/>
</dbReference>
<reference evidence="12 13" key="1">
    <citation type="journal article" date="2022" name="Cell">
        <title>Repeat-based holocentromeres influence genome architecture and karyotype evolution.</title>
        <authorList>
            <person name="Hofstatter P.G."/>
            <person name="Thangavel G."/>
            <person name="Lux T."/>
            <person name="Neumann P."/>
            <person name="Vondrak T."/>
            <person name="Novak P."/>
            <person name="Zhang M."/>
            <person name="Costa L."/>
            <person name="Castellani M."/>
            <person name="Scott A."/>
            <person name="Toegelov H."/>
            <person name="Fuchs J."/>
            <person name="Mata-Sucre Y."/>
            <person name="Dias Y."/>
            <person name="Vanzela A.L.L."/>
            <person name="Huettel B."/>
            <person name="Almeida C.C.S."/>
            <person name="Simkova H."/>
            <person name="Souza G."/>
            <person name="Pedrosa-Harand A."/>
            <person name="Macas J."/>
            <person name="Mayer K.F.X."/>
            <person name="Houben A."/>
            <person name="Marques A."/>
        </authorList>
    </citation>
    <scope>NUCLEOTIDE SEQUENCE [LARGE SCALE GENOMIC DNA]</scope>
    <source>
        <strain evidence="12">RhyTen1mFocal</strain>
    </source>
</reference>
<evidence type="ECO:0000256" key="5">
    <source>
        <dbReference type="ARBA" id="ARBA00022819"/>
    </source>
</evidence>
<evidence type="ECO:0000313" key="12">
    <source>
        <dbReference type="EMBL" id="KAJ3687628.1"/>
    </source>
</evidence>
<dbReference type="SUPFAM" id="SSF51197">
    <property type="entry name" value="Clavaminate synthase-like"/>
    <property type="match status" value="1"/>
</dbReference>
<dbReference type="PROSITE" id="PS51471">
    <property type="entry name" value="FE2OG_OXY"/>
    <property type="match status" value="1"/>
</dbReference>
<dbReference type="FunFam" id="2.60.120.330:FF:000008">
    <property type="entry name" value="Jasmonate-regulated gene 21"/>
    <property type="match status" value="1"/>
</dbReference>
<dbReference type="GO" id="GO:0046872">
    <property type="term" value="F:metal ion binding"/>
    <property type="evidence" value="ECO:0007669"/>
    <property type="project" value="UniProtKB-KW"/>
</dbReference>
<dbReference type="Gene3D" id="2.60.120.330">
    <property type="entry name" value="B-lactam Antibiotic, Isopenicillin N Synthase, Chain"/>
    <property type="match status" value="1"/>
</dbReference>
<dbReference type="InterPro" id="IPR044861">
    <property type="entry name" value="IPNS-like_FE2OG_OXY"/>
</dbReference>
<evidence type="ECO:0000256" key="7">
    <source>
        <dbReference type="ARBA" id="ARBA00023002"/>
    </source>
</evidence>
<dbReference type="GO" id="GO:1900150">
    <property type="term" value="P:regulation of defense response to fungus"/>
    <property type="evidence" value="ECO:0007669"/>
    <property type="project" value="UniProtKB-ARBA"/>
</dbReference>
<gene>
    <name evidence="12" type="ORF">LUZ61_016792</name>
</gene>
<evidence type="ECO:0000256" key="6">
    <source>
        <dbReference type="ARBA" id="ARBA00022821"/>
    </source>
</evidence>
<keyword evidence="5" id="KW-1184">Jasmonic acid signaling pathway</keyword>
<dbReference type="InterPro" id="IPR026992">
    <property type="entry name" value="DIOX_N"/>
</dbReference>
<protein>
    <recommendedName>
        <fullName evidence="11">Fe2OG dioxygenase domain-containing protein</fullName>
    </recommendedName>
</protein>
<dbReference type="Proteomes" id="UP001210211">
    <property type="component" value="Unassembled WGS sequence"/>
</dbReference>
<organism evidence="12 13">
    <name type="scientific">Rhynchospora tenuis</name>
    <dbReference type="NCBI Taxonomy" id="198213"/>
    <lineage>
        <taxon>Eukaryota</taxon>
        <taxon>Viridiplantae</taxon>
        <taxon>Streptophyta</taxon>
        <taxon>Embryophyta</taxon>
        <taxon>Tracheophyta</taxon>
        <taxon>Spermatophyta</taxon>
        <taxon>Magnoliopsida</taxon>
        <taxon>Liliopsida</taxon>
        <taxon>Poales</taxon>
        <taxon>Cyperaceae</taxon>
        <taxon>Cyperoideae</taxon>
        <taxon>Rhynchosporeae</taxon>
        <taxon>Rhynchospora</taxon>
    </lineage>
</organism>
<comment type="caution">
    <text evidence="12">The sequence shown here is derived from an EMBL/GenBank/DDBJ whole genome shotgun (WGS) entry which is preliminary data.</text>
</comment>
<dbReference type="GO" id="GO:0006952">
    <property type="term" value="P:defense response"/>
    <property type="evidence" value="ECO:0007669"/>
    <property type="project" value="UniProtKB-KW"/>
</dbReference>
<evidence type="ECO:0000256" key="10">
    <source>
        <dbReference type="RuleBase" id="RU003682"/>
    </source>
</evidence>
<evidence type="ECO:0000256" key="1">
    <source>
        <dbReference type="ARBA" id="ARBA00001954"/>
    </source>
</evidence>
<evidence type="ECO:0000259" key="11">
    <source>
        <dbReference type="PROSITE" id="PS51471"/>
    </source>
</evidence>
<dbReference type="InterPro" id="IPR005123">
    <property type="entry name" value="Oxoglu/Fe-dep_dioxygenase_dom"/>
</dbReference>
<accession>A0AAD5Z678</accession>
<feature type="domain" description="Fe2OG dioxygenase" evidence="11">
    <location>
        <begin position="199"/>
        <end position="307"/>
    </location>
</feature>
<sequence length="358" mass="40403">MDSNHGWPEPIIRVQSLSESGTETIPTRYIKPPSDRPSIAANSSPLSIPVIDMSAMSREEMASAMSAACREWGFFQVVNHGVRPELVRHAREIWRRFFHLPMEEKQRYANSPTTYEGYGSRLGVEKGACLDWGDYYFLHVLPSSLKNHEKWPALPPDLRDITDEYTRELLNLCGRVMEAMSIGLGLDPTRLQESFGGAEVGACLRVNYYPKCPQPDLTLGLSSHSDPGGMTVLLVDDRVRGLQVRKGSDWVTVEPILDAFILNVGDQIQSLFPCFQVLSNAIYKSVEHRVMVNAANERLSMALFYNPKADLPLSPIQELITPDRPALYKPMSFNEYRLYIRQRGPRGKSQVESLKTSQ</sequence>
<evidence type="ECO:0000256" key="4">
    <source>
        <dbReference type="ARBA" id="ARBA00022723"/>
    </source>
</evidence>
<keyword evidence="7 10" id="KW-0560">Oxidoreductase</keyword>
<dbReference type="InterPro" id="IPR027443">
    <property type="entry name" value="IPNS-like_sf"/>
</dbReference>
<comment type="similarity">
    <text evidence="3 10">Belongs to the iron/ascorbate-dependent oxidoreductase family.</text>
</comment>
<evidence type="ECO:0000256" key="9">
    <source>
        <dbReference type="ARBA" id="ARBA00052139"/>
    </source>
</evidence>
<dbReference type="AlphaFoldDB" id="A0AAD5Z678"/>
<keyword evidence="13" id="KW-1185">Reference proteome</keyword>
<evidence type="ECO:0000256" key="2">
    <source>
        <dbReference type="ARBA" id="ARBA00001961"/>
    </source>
</evidence>
<keyword evidence="4 10" id="KW-0479">Metal-binding</keyword>
<evidence type="ECO:0000256" key="3">
    <source>
        <dbReference type="ARBA" id="ARBA00008056"/>
    </source>
</evidence>
<dbReference type="GO" id="GO:1900366">
    <property type="term" value="P:negative regulation of defense response to insect"/>
    <property type="evidence" value="ECO:0007669"/>
    <property type="project" value="UniProtKB-ARBA"/>
</dbReference>
<dbReference type="PANTHER" id="PTHR47991">
    <property type="entry name" value="OXOGLUTARATE/IRON-DEPENDENT DIOXYGENASE"/>
    <property type="match status" value="1"/>
</dbReference>
<dbReference type="GO" id="GO:0016491">
    <property type="term" value="F:oxidoreductase activity"/>
    <property type="evidence" value="ECO:0007669"/>
    <property type="project" value="UniProtKB-KW"/>
</dbReference>
<proteinExistence type="inferred from homology"/>
<keyword evidence="8 10" id="KW-0408">Iron</keyword>
<comment type="catalytic activity">
    <reaction evidence="9">
        <text>jasmonate + 2-oxoglutarate + O2 = (1R,2R)-12-hydroxyjasmonate + succinate + CO2</text>
        <dbReference type="Rhea" id="RHEA:67144"/>
        <dbReference type="ChEBI" id="CHEBI:15379"/>
        <dbReference type="ChEBI" id="CHEBI:16526"/>
        <dbReference type="ChEBI" id="CHEBI:16810"/>
        <dbReference type="ChEBI" id="CHEBI:30031"/>
        <dbReference type="ChEBI" id="CHEBI:58431"/>
        <dbReference type="ChEBI" id="CHEBI:132022"/>
    </reaction>
    <physiologicalReaction direction="left-to-right" evidence="9">
        <dbReference type="Rhea" id="RHEA:67145"/>
    </physiologicalReaction>
</comment>
<dbReference type="InterPro" id="IPR050295">
    <property type="entry name" value="Plant_2OG-oxidoreductases"/>
</dbReference>
<dbReference type="Pfam" id="PF03171">
    <property type="entry name" value="2OG-FeII_Oxy"/>
    <property type="match status" value="1"/>
</dbReference>